<evidence type="ECO:0000313" key="2">
    <source>
        <dbReference type="Proteomes" id="UP001188597"/>
    </source>
</evidence>
<dbReference type="AlphaFoldDB" id="A0AA88VF98"/>
<reference evidence="1" key="1">
    <citation type="submission" date="2022-12" db="EMBL/GenBank/DDBJ databases">
        <title>Draft genome assemblies for two species of Escallonia (Escalloniales).</title>
        <authorList>
            <person name="Chanderbali A."/>
            <person name="Dervinis C."/>
            <person name="Anghel I."/>
            <person name="Soltis D."/>
            <person name="Soltis P."/>
            <person name="Zapata F."/>
        </authorList>
    </citation>
    <scope>NUCLEOTIDE SEQUENCE</scope>
    <source>
        <strain evidence="1">UCBG64.0493</strain>
        <tissue evidence="1">Leaf</tissue>
    </source>
</reference>
<sequence>MAGRLNPEAAHYFPLQCYVPIVYPNFRPFLPPPPPQTLPAAAYSAAPYTYSPEPVPAPPPPYTVVQKVSSTQPRENFFCRPTTEGKLVGLRLGFPLPGSGGRHRPCNWGKGRKRSEGEFARKYERERKKGFENHNGNEYWKREGSCGSSIKVSLKKIGHHEVLPLRRSEEKTSIMIKNVPNKYTRKSLMKLLDKHCSLENERAKQLPDEQQQHSVSAFDFIYLPMDFRQGKEALVSHFDKSVFFCKSDEFLPVCFSPPRDGASGEDQAVMITIIGKRLTPCANRGVSLSPDASKTVQES</sequence>
<accession>A0AA88VF98</accession>
<evidence type="ECO:0000313" key="1">
    <source>
        <dbReference type="EMBL" id="KAK3006758.1"/>
    </source>
</evidence>
<gene>
    <name evidence="1" type="ORF">RJ639_016199</name>
</gene>
<proteinExistence type="predicted"/>
<dbReference type="EMBL" id="JAVXUP010001951">
    <property type="protein sequence ID" value="KAK3006758.1"/>
    <property type="molecule type" value="Genomic_DNA"/>
</dbReference>
<organism evidence="1 2">
    <name type="scientific">Escallonia herrerae</name>
    <dbReference type="NCBI Taxonomy" id="1293975"/>
    <lineage>
        <taxon>Eukaryota</taxon>
        <taxon>Viridiplantae</taxon>
        <taxon>Streptophyta</taxon>
        <taxon>Embryophyta</taxon>
        <taxon>Tracheophyta</taxon>
        <taxon>Spermatophyta</taxon>
        <taxon>Magnoliopsida</taxon>
        <taxon>eudicotyledons</taxon>
        <taxon>Gunneridae</taxon>
        <taxon>Pentapetalae</taxon>
        <taxon>asterids</taxon>
        <taxon>campanulids</taxon>
        <taxon>Escalloniales</taxon>
        <taxon>Escalloniaceae</taxon>
        <taxon>Escallonia</taxon>
    </lineage>
</organism>
<keyword evidence="2" id="KW-1185">Reference proteome</keyword>
<comment type="caution">
    <text evidence="1">The sequence shown here is derived from an EMBL/GenBank/DDBJ whole genome shotgun (WGS) entry which is preliminary data.</text>
</comment>
<name>A0AA88VF98_9ASTE</name>
<protein>
    <submittedName>
        <fullName evidence="1">Uncharacterized protein</fullName>
    </submittedName>
</protein>
<dbReference type="Proteomes" id="UP001188597">
    <property type="component" value="Unassembled WGS sequence"/>
</dbReference>